<keyword evidence="2" id="KW-1185">Reference proteome</keyword>
<sequence>MYTIDKPLIEYNQMKIEQLLQLYEFLGFIYPEKRKRLDPVMTLIKENWTKALHANYPLFWVGTIVENDKNIVSTATCWQYLNKGMLGQHLASNHPVGSRLIFLNILQKVIENQLINTIDSYQIYYRPQNKYSARMFEPLSSRLGSDLSQIIFYTYCEVPFIKEFLVEEVEISEVDEANRQQFLEFVQMERGEAYIKAQELDSADLTLERLNKKFTMHGLQRKRSLFMACSKKDSKVRGVIISNQSSLGLNFSFLENSSELILDKSSEKYHLTVARLLLGKASSLFPQFPLNYLPVLVDPVHCRLIEKLQGKVIREYNLFIILRGGYESWYEHADNLTRAIYQRFVGQSYERSVTN</sequence>
<proteinExistence type="predicted"/>
<organism evidence="1 2">
    <name type="scientific">Rhodocytophaga rosea</name>
    <dbReference type="NCBI Taxonomy" id="2704465"/>
    <lineage>
        <taxon>Bacteria</taxon>
        <taxon>Pseudomonadati</taxon>
        <taxon>Bacteroidota</taxon>
        <taxon>Cytophagia</taxon>
        <taxon>Cytophagales</taxon>
        <taxon>Rhodocytophagaceae</taxon>
        <taxon>Rhodocytophaga</taxon>
    </lineage>
</organism>
<dbReference type="AlphaFoldDB" id="A0A6C0GEU9"/>
<evidence type="ECO:0000313" key="2">
    <source>
        <dbReference type="Proteomes" id="UP000480178"/>
    </source>
</evidence>
<gene>
    <name evidence="1" type="ORF">GXP67_05725</name>
</gene>
<protein>
    <submittedName>
        <fullName evidence="1">Uncharacterized protein</fullName>
    </submittedName>
</protein>
<dbReference type="RefSeq" id="WP_162442268.1">
    <property type="nucleotide sequence ID" value="NZ_CP048222.1"/>
</dbReference>
<dbReference type="Proteomes" id="UP000480178">
    <property type="component" value="Chromosome"/>
</dbReference>
<accession>A0A6C0GEU9</accession>
<dbReference type="KEGG" id="rhoz:GXP67_05725"/>
<reference evidence="1 2" key="1">
    <citation type="submission" date="2020-01" db="EMBL/GenBank/DDBJ databases">
        <authorList>
            <person name="Kim M.K."/>
        </authorList>
    </citation>
    <scope>NUCLEOTIDE SEQUENCE [LARGE SCALE GENOMIC DNA]</scope>
    <source>
        <strain evidence="1 2">172606-1</strain>
    </source>
</reference>
<dbReference type="EMBL" id="CP048222">
    <property type="protein sequence ID" value="QHT66200.1"/>
    <property type="molecule type" value="Genomic_DNA"/>
</dbReference>
<name>A0A6C0GEU9_9BACT</name>
<evidence type="ECO:0000313" key="1">
    <source>
        <dbReference type="EMBL" id="QHT66200.1"/>
    </source>
</evidence>